<sequence length="129" mass="14156">MRRVRKWMSSLAPIMNAFVVEDDPTLASTLMDAMVAFGITVIGHAGDVPSALAWLDKGLIPDLALIDILLPSGPAYPIVDRLRELPTALVLITGLDCTQIKTPYRDITCLEKPFGMHELLEAITNLVDR</sequence>
<dbReference type="AlphaFoldDB" id="A0A370WRZ6"/>
<dbReference type="SUPFAM" id="SSF52172">
    <property type="entry name" value="CheY-like"/>
    <property type="match status" value="1"/>
</dbReference>
<dbReference type="SMART" id="SM00448">
    <property type="entry name" value="REC"/>
    <property type="match status" value="1"/>
</dbReference>
<dbReference type="InterPro" id="IPR001789">
    <property type="entry name" value="Sig_transdc_resp-reg_receiver"/>
</dbReference>
<dbReference type="EMBL" id="QRBE01000019">
    <property type="protein sequence ID" value="RDS78939.1"/>
    <property type="molecule type" value="Genomic_DNA"/>
</dbReference>
<reference evidence="3 4" key="1">
    <citation type="submission" date="2018-07" db="EMBL/GenBank/DDBJ databases">
        <title>Dyella monticola sp. nov. and Dyella psychrodurans sp. nov. isolated from monsoon evergreen broad-leaved forest soil of Dinghu Mountain, China.</title>
        <authorList>
            <person name="Gao Z."/>
            <person name="Qiu L."/>
        </authorList>
    </citation>
    <scope>NUCLEOTIDE SEQUENCE [LARGE SCALE GENOMIC DNA]</scope>
    <source>
        <strain evidence="3 4">4G-K06</strain>
    </source>
</reference>
<organism evidence="3 4">
    <name type="scientific">Dyella monticola</name>
    <dbReference type="NCBI Taxonomy" id="1927958"/>
    <lineage>
        <taxon>Bacteria</taxon>
        <taxon>Pseudomonadati</taxon>
        <taxon>Pseudomonadota</taxon>
        <taxon>Gammaproteobacteria</taxon>
        <taxon>Lysobacterales</taxon>
        <taxon>Rhodanobacteraceae</taxon>
        <taxon>Dyella</taxon>
    </lineage>
</organism>
<name>A0A370WRZ6_9GAMM</name>
<dbReference type="GO" id="GO:0000160">
    <property type="term" value="P:phosphorelay signal transduction system"/>
    <property type="evidence" value="ECO:0007669"/>
    <property type="project" value="InterPro"/>
</dbReference>
<dbReference type="InterPro" id="IPR011006">
    <property type="entry name" value="CheY-like_superfamily"/>
</dbReference>
<evidence type="ECO:0000259" key="2">
    <source>
        <dbReference type="PROSITE" id="PS50110"/>
    </source>
</evidence>
<evidence type="ECO:0000256" key="1">
    <source>
        <dbReference type="PROSITE-ProRule" id="PRU00169"/>
    </source>
</evidence>
<evidence type="ECO:0000313" key="3">
    <source>
        <dbReference type="EMBL" id="RDS78939.1"/>
    </source>
</evidence>
<dbReference type="PROSITE" id="PS50110">
    <property type="entry name" value="RESPONSE_REGULATORY"/>
    <property type="match status" value="1"/>
</dbReference>
<gene>
    <name evidence="3" type="ORF">DWU98_20185</name>
</gene>
<evidence type="ECO:0000313" key="4">
    <source>
        <dbReference type="Proteomes" id="UP000254258"/>
    </source>
</evidence>
<keyword evidence="3" id="KW-0238">DNA-binding</keyword>
<accession>A0A370WRZ6</accession>
<dbReference type="GO" id="GO:0003677">
    <property type="term" value="F:DNA binding"/>
    <property type="evidence" value="ECO:0007669"/>
    <property type="project" value="UniProtKB-KW"/>
</dbReference>
<keyword evidence="4" id="KW-1185">Reference proteome</keyword>
<feature type="modified residue" description="4-aspartylphosphate" evidence="1">
    <location>
        <position position="67"/>
    </location>
</feature>
<proteinExistence type="predicted"/>
<keyword evidence="1" id="KW-0597">Phosphoprotein</keyword>
<dbReference type="Pfam" id="PF00072">
    <property type="entry name" value="Response_reg"/>
    <property type="match status" value="1"/>
</dbReference>
<feature type="domain" description="Response regulatory" evidence="2">
    <location>
        <begin position="16"/>
        <end position="127"/>
    </location>
</feature>
<comment type="caution">
    <text evidence="3">The sequence shown here is derived from an EMBL/GenBank/DDBJ whole genome shotgun (WGS) entry which is preliminary data.</text>
</comment>
<dbReference type="Proteomes" id="UP000254258">
    <property type="component" value="Unassembled WGS sequence"/>
</dbReference>
<protein>
    <submittedName>
        <fullName evidence="3">DNA-binding response regulator</fullName>
    </submittedName>
</protein>
<dbReference type="Gene3D" id="3.40.50.2300">
    <property type="match status" value="1"/>
</dbReference>